<evidence type="ECO:0000256" key="1">
    <source>
        <dbReference type="RuleBase" id="RU365030"/>
    </source>
</evidence>
<feature type="non-terminal residue" evidence="3">
    <location>
        <position position="115"/>
    </location>
</feature>
<protein>
    <recommendedName>
        <fullName evidence="1">Protein transport protein SEC23</fullName>
    </recommendedName>
</protein>
<evidence type="ECO:0000259" key="2">
    <source>
        <dbReference type="Pfam" id="PF04815"/>
    </source>
</evidence>
<keyword evidence="1" id="KW-0653">Protein transport</keyword>
<comment type="similarity">
    <text evidence="1">Belongs to the SEC23/SEC24 family. SEC23 subfamily.</text>
</comment>
<evidence type="ECO:0000313" key="3">
    <source>
        <dbReference type="EMBL" id="GIQ92445.1"/>
    </source>
</evidence>
<dbReference type="OrthoDB" id="10256289at2759"/>
<keyword evidence="4" id="KW-1185">Reference proteome</keyword>
<comment type="subcellular location">
    <subcellularLocation>
        <location evidence="1">Cytoplasmic vesicle</location>
        <location evidence="1">COPII-coated vesicle membrane</location>
        <topology evidence="1">Peripheral membrane protein</topology>
        <orientation evidence="1">Cytoplasmic side</orientation>
    </subcellularLocation>
    <subcellularLocation>
        <location evidence="1">Endoplasmic reticulum membrane</location>
        <topology evidence="1">Peripheral membrane protein</topology>
        <orientation evidence="1">Cytoplasmic side</orientation>
    </subcellularLocation>
</comment>
<keyword evidence="1" id="KW-0931">ER-Golgi transport</keyword>
<reference evidence="3 4" key="1">
    <citation type="journal article" date="2018" name="PLoS ONE">
        <title>The draft genome of Kipferlia bialata reveals reductive genome evolution in fornicate parasites.</title>
        <authorList>
            <person name="Tanifuji G."/>
            <person name="Takabayashi S."/>
            <person name="Kume K."/>
            <person name="Takagi M."/>
            <person name="Nakayama T."/>
            <person name="Kamikawa R."/>
            <person name="Inagaki Y."/>
            <person name="Hashimoto T."/>
        </authorList>
    </citation>
    <scope>NUCLEOTIDE SEQUENCE [LARGE SCALE GENOMIC DNA]</scope>
    <source>
        <strain evidence="3">NY0173</strain>
    </source>
</reference>
<keyword evidence="1" id="KW-0862">Zinc</keyword>
<dbReference type="GO" id="GO:0005789">
    <property type="term" value="C:endoplasmic reticulum membrane"/>
    <property type="evidence" value="ECO:0007669"/>
    <property type="project" value="UniProtKB-SubCell"/>
</dbReference>
<dbReference type="PANTHER" id="PTHR11141:SF0">
    <property type="entry name" value="PROTEIN TRANSPORT PROTEIN SEC23"/>
    <property type="match status" value="1"/>
</dbReference>
<dbReference type="Pfam" id="PF04815">
    <property type="entry name" value="Sec23_helical"/>
    <property type="match status" value="1"/>
</dbReference>
<dbReference type="GO" id="GO:0030127">
    <property type="term" value="C:COPII vesicle coat"/>
    <property type="evidence" value="ECO:0007669"/>
    <property type="project" value="InterPro"/>
</dbReference>
<keyword evidence="1" id="KW-0968">Cytoplasmic vesicle</keyword>
<keyword evidence="1" id="KW-0472">Membrane</keyword>
<dbReference type="Gene3D" id="1.20.120.730">
    <property type="entry name" value="Sec23/Sec24 helical domain"/>
    <property type="match status" value="1"/>
</dbReference>
<sequence>VSQSIDRAIIKLSAKMSQFTTGDPASVQFFPNFQFFPQFLYHFRRSTFLQVFGHSPDETSVQRHYLLRSLVTPVLTMMQPLLLSYSAMSPDAESVFLDSASCGADRVLVLDTYFR</sequence>
<proteinExistence type="inferred from homology"/>
<feature type="domain" description="Sec23/Sec24 helical" evidence="2">
    <location>
        <begin position="2"/>
        <end position="70"/>
    </location>
</feature>
<dbReference type="InterPro" id="IPR006900">
    <property type="entry name" value="Sec23/24_helical_dom"/>
</dbReference>
<dbReference type="GO" id="GO:0046872">
    <property type="term" value="F:metal ion binding"/>
    <property type="evidence" value="ECO:0007669"/>
    <property type="project" value="UniProtKB-KW"/>
</dbReference>
<gene>
    <name evidence="3" type="ORF">KIPB_016220</name>
</gene>
<dbReference type="SUPFAM" id="SSF81811">
    <property type="entry name" value="Helical domain of Sec23/24"/>
    <property type="match status" value="1"/>
</dbReference>
<dbReference type="GO" id="GO:0005096">
    <property type="term" value="F:GTPase activator activity"/>
    <property type="evidence" value="ECO:0007669"/>
    <property type="project" value="TreeGrafter"/>
</dbReference>
<dbReference type="InterPro" id="IPR037364">
    <property type="entry name" value="Sec23"/>
</dbReference>
<dbReference type="PANTHER" id="PTHR11141">
    <property type="entry name" value="PROTEIN TRANSPORT PROTEIN SEC23"/>
    <property type="match status" value="1"/>
</dbReference>
<dbReference type="GO" id="GO:0090110">
    <property type="term" value="P:COPII-coated vesicle cargo loading"/>
    <property type="evidence" value="ECO:0007669"/>
    <property type="project" value="TreeGrafter"/>
</dbReference>
<evidence type="ECO:0000313" key="4">
    <source>
        <dbReference type="Proteomes" id="UP000265618"/>
    </source>
</evidence>
<name>A0A9K3GRV3_9EUKA</name>
<feature type="non-terminal residue" evidence="3">
    <location>
        <position position="1"/>
    </location>
</feature>
<keyword evidence="1" id="KW-0479">Metal-binding</keyword>
<comment type="caution">
    <text evidence="3">The sequence shown here is derived from an EMBL/GenBank/DDBJ whole genome shotgun (WGS) entry which is preliminary data.</text>
</comment>
<comment type="function">
    <text evidence="1">Component of the coat protein complex II (COPII) which promotes the formation of transport vesicles from the endoplasmic reticulum (ER). The coat has two main functions, the physical deformation of the endoplasmic reticulum membrane into vesicles and the selection of cargo molecules.</text>
</comment>
<dbReference type="GO" id="GO:0070971">
    <property type="term" value="C:endoplasmic reticulum exit site"/>
    <property type="evidence" value="ECO:0007669"/>
    <property type="project" value="TreeGrafter"/>
</dbReference>
<organism evidence="3 4">
    <name type="scientific">Kipferlia bialata</name>
    <dbReference type="NCBI Taxonomy" id="797122"/>
    <lineage>
        <taxon>Eukaryota</taxon>
        <taxon>Metamonada</taxon>
        <taxon>Carpediemonas-like organisms</taxon>
        <taxon>Kipferlia</taxon>
    </lineage>
</organism>
<keyword evidence="1" id="KW-0813">Transport</keyword>
<keyword evidence="1" id="KW-0256">Endoplasmic reticulum</keyword>
<dbReference type="EMBL" id="BDIP01009723">
    <property type="protein sequence ID" value="GIQ92445.1"/>
    <property type="molecule type" value="Genomic_DNA"/>
</dbReference>
<dbReference type="InterPro" id="IPR036175">
    <property type="entry name" value="Sec23/24_helical_dom_sf"/>
</dbReference>
<dbReference type="Proteomes" id="UP000265618">
    <property type="component" value="Unassembled WGS sequence"/>
</dbReference>
<dbReference type="AlphaFoldDB" id="A0A9K3GRV3"/>
<dbReference type="GO" id="GO:0006886">
    <property type="term" value="P:intracellular protein transport"/>
    <property type="evidence" value="ECO:0007669"/>
    <property type="project" value="InterPro"/>
</dbReference>
<accession>A0A9K3GRV3</accession>
<keyword evidence="1" id="KW-0963">Cytoplasm</keyword>